<proteinExistence type="predicted"/>
<protein>
    <submittedName>
        <fullName evidence="2">Uncharacterized protein</fullName>
    </submittedName>
</protein>
<comment type="caution">
    <text evidence="2">The sequence shown here is derived from an EMBL/GenBank/DDBJ whole genome shotgun (WGS) entry which is preliminary data.</text>
</comment>
<feature type="non-terminal residue" evidence="2">
    <location>
        <position position="1"/>
    </location>
</feature>
<evidence type="ECO:0000256" key="1">
    <source>
        <dbReference type="SAM" id="MobiDB-lite"/>
    </source>
</evidence>
<name>A0A8S3YYS6_9EUPU</name>
<organism evidence="2 3">
    <name type="scientific">Candidula unifasciata</name>
    <dbReference type="NCBI Taxonomy" id="100452"/>
    <lineage>
        <taxon>Eukaryota</taxon>
        <taxon>Metazoa</taxon>
        <taxon>Spiralia</taxon>
        <taxon>Lophotrochozoa</taxon>
        <taxon>Mollusca</taxon>
        <taxon>Gastropoda</taxon>
        <taxon>Heterobranchia</taxon>
        <taxon>Euthyneura</taxon>
        <taxon>Panpulmonata</taxon>
        <taxon>Eupulmonata</taxon>
        <taxon>Stylommatophora</taxon>
        <taxon>Helicina</taxon>
        <taxon>Helicoidea</taxon>
        <taxon>Geomitridae</taxon>
        <taxon>Candidula</taxon>
    </lineage>
</organism>
<keyword evidence="3" id="KW-1185">Reference proteome</keyword>
<sequence length="58" mass="6766">NRRREQEGSNNQKEIEHEQRSNTFTFTCTKYSNATAIFIIDFPTSSQVSIRGNYFESS</sequence>
<dbReference type="EMBL" id="CAJHNH020001180">
    <property type="protein sequence ID" value="CAG5121879.1"/>
    <property type="molecule type" value="Genomic_DNA"/>
</dbReference>
<feature type="region of interest" description="Disordered" evidence="1">
    <location>
        <begin position="1"/>
        <end position="20"/>
    </location>
</feature>
<dbReference type="Proteomes" id="UP000678393">
    <property type="component" value="Unassembled WGS sequence"/>
</dbReference>
<gene>
    <name evidence="2" type="ORF">CUNI_LOCUS7437</name>
</gene>
<reference evidence="2" key="1">
    <citation type="submission" date="2021-04" db="EMBL/GenBank/DDBJ databases">
        <authorList>
            <consortium name="Molecular Ecology Group"/>
        </authorList>
    </citation>
    <scope>NUCLEOTIDE SEQUENCE</scope>
</reference>
<evidence type="ECO:0000313" key="3">
    <source>
        <dbReference type="Proteomes" id="UP000678393"/>
    </source>
</evidence>
<accession>A0A8S3YYS6</accession>
<dbReference type="AlphaFoldDB" id="A0A8S3YYS6"/>
<evidence type="ECO:0000313" key="2">
    <source>
        <dbReference type="EMBL" id="CAG5121879.1"/>
    </source>
</evidence>